<dbReference type="EMBL" id="CP092085">
    <property type="protein sequence ID" value="UUN95899.1"/>
    <property type="molecule type" value="Genomic_DNA"/>
</dbReference>
<dbReference type="AlphaFoldDB" id="A0A8I1AMH2"/>
<dbReference type="PROSITE" id="PS51257">
    <property type="entry name" value="PROKAR_LIPOPROTEIN"/>
    <property type="match status" value="1"/>
</dbReference>
<sequence length="120" mass="13917">MNSKLITTLLMIFVLSACSKEPDQNMSKQTDRPTVTAQFEQSDEMISKYLDQLDDPNTTLDDKKRIVCVDYPKEYKTNYMPSLLKLNPENYTEAKLLSDLDIALSYYKEKENIECKNTQS</sequence>
<evidence type="ECO:0000313" key="2">
    <source>
        <dbReference type="Proteomes" id="UP000644140"/>
    </source>
</evidence>
<dbReference type="Proteomes" id="UP000644140">
    <property type="component" value="Chromosome"/>
</dbReference>
<evidence type="ECO:0000313" key="1">
    <source>
        <dbReference type="EMBL" id="UUN95899.1"/>
    </source>
</evidence>
<accession>A0A8I1AMH2</accession>
<reference evidence="1" key="1">
    <citation type="submission" date="2022-02" db="EMBL/GenBank/DDBJ databases">
        <title>Characterization of Tn125 harboring carbapenem-resistant Acinetobacter bereziniae clinical isolates.</title>
        <authorList>
            <person name="Wong N.-K."/>
            <person name="Pan Q."/>
        </authorList>
    </citation>
    <scope>NUCLEOTIDE SEQUENCE</scope>
    <source>
        <strain evidence="1">GD03393</strain>
    </source>
</reference>
<protein>
    <submittedName>
        <fullName evidence="1">Uncharacterized protein</fullName>
    </submittedName>
</protein>
<organism evidence="1 2">
    <name type="scientific">Acinetobacter bereziniae</name>
    <name type="common">Acinetobacter genomosp. 10</name>
    <dbReference type="NCBI Taxonomy" id="106648"/>
    <lineage>
        <taxon>Bacteria</taxon>
        <taxon>Pseudomonadati</taxon>
        <taxon>Pseudomonadota</taxon>
        <taxon>Gammaproteobacteria</taxon>
        <taxon>Moraxellales</taxon>
        <taxon>Moraxellaceae</taxon>
        <taxon>Acinetobacter</taxon>
    </lineage>
</organism>
<proteinExistence type="predicted"/>
<name>A0A8I1AMH2_ACIBZ</name>
<dbReference type="RefSeq" id="WP_151781413.1">
    <property type="nucleotide sequence ID" value="NZ_BKNL01000060.1"/>
</dbReference>
<gene>
    <name evidence="1" type="ORF">I9054_010925</name>
</gene>